<keyword evidence="6 7" id="KW-0472">Membrane</keyword>
<comment type="subcellular location">
    <subcellularLocation>
        <location evidence="1">Cell membrane</location>
        <topology evidence="1">Multi-pass membrane protein</topology>
    </subcellularLocation>
</comment>
<keyword evidence="5 7" id="KW-1133">Transmembrane helix</keyword>
<evidence type="ECO:0000256" key="7">
    <source>
        <dbReference type="SAM" id="Phobius"/>
    </source>
</evidence>
<dbReference type="PROSITE" id="PS51257">
    <property type="entry name" value="PROKAR_LIPOPROTEIN"/>
    <property type="match status" value="1"/>
</dbReference>
<dbReference type="GO" id="GO:0022857">
    <property type="term" value="F:transmembrane transporter activity"/>
    <property type="evidence" value="ECO:0007669"/>
    <property type="project" value="InterPro"/>
</dbReference>
<dbReference type="PROSITE" id="PS50850">
    <property type="entry name" value="MFS"/>
    <property type="match status" value="1"/>
</dbReference>
<dbReference type="PANTHER" id="PTHR43124:SF3">
    <property type="entry name" value="CHLORAMPHENICOL EFFLUX PUMP RV0191"/>
    <property type="match status" value="1"/>
</dbReference>
<dbReference type="InterPro" id="IPR020846">
    <property type="entry name" value="MFS_dom"/>
</dbReference>
<feature type="transmembrane region" description="Helical" evidence="7">
    <location>
        <begin position="9"/>
        <end position="29"/>
    </location>
</feature>
<feature type="transmembrane region" description="Helical" evidence="7">
    <location>
        <begin position="240"/>
        <end position="258"/>
    </location>
</feature>
<dbReference type="EMBL" id="LR031358">
    <property type="protein sequence ID" value="VDB96985.1"/>
    <property type="molecule type" value="Genomic_DNA"/>
</dbReference>
<feature type="transmembrane region" description="Helical" evidence="7">
    <location>
        <begin position="44"/>
        <end position="66"/>
    </location>
</feature>
<dbReference type="InterPro" id="IPR050189">
    <property type="entry name" value="MFS_Efflux_Transporters"/>
</dbReference>
<keyword evidence="3" id="KW-1003">Cell membrane</keyword>
<feature type="transmembrane region" description="Helical" evidence="7">
    <location>
        <begin position="279"/>
        <end position="309"/>
    </location>
</feature>
<keyword evidence="4 7" id="KW-0812">Transmembrane</keyword>
<evidence type="ECO:0000256" key="2">
    <source>
        <dbReference type="ARBA" id="ARBA00022448"/>
    </source>
</evidence>
<feature type="transmembrane region" description="Helical" evidence="7">
    <location>
        <begin position="363"/>
        <end position="381"/>
    </location>
</feature>
<proteinExistence type="predicted"/>
<dbReference type="CDD" id="cd17324">
    <property type="entry name" value="MFS_NepI_like"/>
    <property type="match status" value="1"/>
</dbReference>
<evidence type="ECO:0000256" key="1">
    <source>
        <dbReference type="ARBA" id="ARBA00004651"/>
    </source>
</evidence>
<feature type="transmembrane region" description="Helical" evidence="7">
    <location>
        <begin position="73"/>
        <end position="96"/>
    </location>
</feature>
<keyword evidence="2" id="KW-0813">Transport</keyword>
<evidence type="ECO:0000256" key="6">
    <source>
        <dbReference type="ARBA" id="ARBA00023136"/>
    </source>
</evidence>
<dbReference type="AlphaFoldDB" id="A0AAQ2UUG3"/>
<dbReference type="PANTHER" id="PTHR43124">
    <property type="entry name" value="PURINE EFFLUX PUMP PBUE"/>
    <property type="match status" value="1"/>
</dbReference>
<reference evidence="9 10" key="1">
    <citation type="submission" date="2018-08" db="EMBL/GenBank/DDBJ databases">
        <authorList>
            <person name="Lorentzen P. G. S. M."/>
        </authorList>
    </citation>
    <scope>NUCLEOTIDE SEQUENCE [LARGE SCALE GENOMIC DNA]</scope>
    <source>
        <strain evidence="9 10">CRBO_1381</strain>
    </source>
</reference>
<evidence type="ECO:0000259" key="8">
    <source>
        <dbReference type="PROSITE" id="PS50850"/>
    </source>
</evidence>
<dbReference type="Pfam" id="PF07690">
    <property type="entry name" value="MFS_1"/>
    <property type="match status" value="1"/>
</dbReference>
<sequence>MRLFKLQSMVLIAIAFVLGCSEYIIVGILDNLAEQFQIGISQVGYLVTGFALVYAISTPLITLAIGKKSLYKALLILLSIFIVGNLLTALANNYIILTVSRLITATSSGACIAVALAFANFIAPIKKRGWLVSWVFSGFSIASVFGVPFGTWISKNYGWRYSFYAIILVSIIILFFSILLLPKNIHQQASKNFKEQLRIFGDRRIQIGMFLPMFNLAGIYVFYTYLQPILSHILLVKENFLTLTLFLYGLMALISNQLSGKIASSSGLKKMPEIYIGQFLLLVLFPFLAVVPFIGMIVVMLLGVSMYLLNSPIQIFFLTVAEADYPQSLILASSLNSIFANFGIALGSATGGIVTEYFGLNKIAPIGSLYVLIALVLTLILERIGKLSKNFFKIKYH</sequence>
<evidence type="ECO:0000313" key="10">
    <source>
        <dbReference type="Proteomes" id="UP000294726"/>
    </source>
</evidence>
<feature type="transmembrane region" description="Helical" evidence="7">
    <location>
        <begin position="130"/>
        <end position="149"/>
    </location>
</feature>
<dbReference type="GO" id="GO:0005886">
    <property type="term" value="C:plasma membrane"/>
    <property type="evidence" value="ECO:0007669"/>
    <property type="project" value="UniProtKB-SubCell"/>
</dbReference>
<evidence type="ECO:0000256" key="5">
    <source>
        <dbReference type="ARBA" id="ARBA00022989"/>
    </source>
</evidence>
<dbReference type="Proteomes" id="UP000294726">
    <property type="component" value="Chromosome"/>
</dbReference>
<evidence type="ECO:0000313" key="9">
    <source>
        <dbReference type="EMBL" id="VDB96985.1"/>
    </source>
</evidence>
<dbReference type="InterPro" id="IPR036259">
    <property type="entry name" value="MFS_trans_sf"/>
</dbReference>
<feature type="transmembrane region" description="Helical" evidence="7">
    <location>
        <begin position="207"/>
        <end position="225"/>
    </location>
</feature>
<name>A0AAQ2UUG3_OENOE</name>
<dbReference type="SUPFAM" id="SSF103473">
    <property type="entry name" value="MFS general substrate transporter"/>
    <property type="match status" value="1"/>
</dbReference>
<evidence type="ECO:0000256" key="3">
    <source>
        <dbReference type="ARBA" id="ARBA00022475"/>
    </source>
</evidence>
<feature type="domain" description="Major facilitator superfamily (MFS) profile" evidence="8">
    <location>
        <begin position="7"/>
        <end position="386"/>
    </location>
</feature>
<dbReference type="InterPro" id="IPR011701">
    <property type="entry name" value="MFS"/>
</dbReference>
<accession>A0AAQ2UUG3</accession>
<gene>
    <name evidence="9" type="ORF">OENI_0078</name>
</gene>
<feature type="transmembrane region" description="Helical" evidence="7">
    <location>
        <begin position="102"/>
        <end position="123"/>
    </location>
</feature>
<evidence type="ECO:0000256" key="4">
    <source>
        <dbReference type="ARBA" id="ARBA00022692"/>
    </source>
</evidence>
<dbReference type="Gene3D" id="1.20.1250.20">
    <property type="entry name" value="MFS general substrate transporter like domains"/>
    <property type="match status" value="1"/>
</dbReference>
<dbReference type="RefSeq" id="WP_186414106.1">
    <property type="nucleotide sequence ID" value="NZ_LR031358.1"/>
</dbReference>
<protein>
    <submittedName>
        <fullName evidence="9">Arabinose efflux permease</fullName>
    </submittedName>
</protein>
<feature type="transmembrane region" description="Helical" evidence="7">
    <location>
        <begin position="161"/>
        <end position="181"/>
    </location>
</feature>
<organism evidence="9 10">
    <name type="scientific">Oenococcus oeni</name>
    <name type="common">Leuconostoc oenos</name>
    <dbReference type="NCBI Taxonomy" id="1247"/>
    <lineage>
        <taxon>Bacteria</taxon>
        <taxon>Bacillati</taxon>
        <taxon>Bacillota</taxon>
        <taxon>Bacilli</taxon>
        <taxon>Lactobacillales</taxon>
        <taxon>Lactobacillaceae</taxon>
        <taxon>Oenococcus</taxon>
    </lineage>
</organism>